<organism evidence="1 2">
    <name type="scientific">Deinococcus roseus</name>
    <dbReference type="NCBI Taxonomy" id="392414"/>
    <lineage>
        <taxon>Bacteria</taxon>
        <taxon>Thermotogati</taxon>
        <taxon>Deinococcota</taxon>
        <taxon>Deinococci</taxon>
        <taxon>Deinococcales</taxon>
        <taxon>Deinococcaceae</taxon>
        <taxon>Deinococcus</taxon>
    </lineage>
</organism>
<dbReference type="Proteomes" id="UP000632222">
    <property type="component" value="Unassembled WGS sequence"/>
</dbReference>
<accession>A0ABQ2CWQ9</accession>
<name>A0ABQ2CWQ9_9DEIO</name>
<reference evidence="2" key="1">
    <citation type="journal article" date="2019" name="Int. J. Syst. Evol. Microbiol.">
        <title>The Global Catalogue of Microorganisms (GCM) 10K type strain sequencing project: providing services to taxonomists for standard genome sequencing and annotation.</title>
        <authorList>
            <consortium name="The Broad Institute Genomics Platform"/>
            <consortium name="The Broad Institute Genome Sequencing Center for Infectious Disease"/>
            <person name="Wu L."/>
            <person name="Ma J."/>
        </authorList>
    </citation>
    <scope>NUCLEOTIDE SEQUENCE [LARGE SCALE GENOMIC DNA]</scope>
    <source>
        <strain evidence="2">JCM 14370</strain>
    </source>
</reference>
<keyword evidence="2" id="KW-1185">Reference proteome</keyword>
<dbReference type="EMBL" id="BMOD01000003">
    <property type="protein sequence ID" value="GGJ28410.1"/>
    <property type="molecule type" value="Genomic_DNA"/>
</dbReference>
<evidence type="ECO:0000313" key="2">
    <source>
        <dbReference type="Proteomes" id="UP000632222"/>
    </source>
</evidence>
<proteinExistence type="predicted"/>
<sequence>MAQAQAITVQLMTDEPTPHVLNADYQMGQTNIYTFVYGPRFLVKVSYGGADNLSLSLVVSGGQPDYDLVWQADGDGAPRTFDVQLGPSATGLSGTASDLYYRNDGTLQAFSGQATRYQIGVRATRNASVDLETDVVLTVTLN</sequence>
<protein>
    <submittedName>
        <fullName evidence="1">Uncharacterized protein</fullName>
    </submittedName>
</protein>
<comment type="caution">
    <text evidence="1">The sequence shown here is derived from an EMBL/GenBank/DDBJ whole genome shotgun (WGS) entry which is preliminary data.</text>
</comment>
<evidence type="ECO:0000313" key="1">
    <source>
        <dbReference type="EMBL" id="GGJ28410.1"/>
    </source>
</evidence>
<gene>
    <name evidence="1" type="ORF">GCM10008938_13080</name>
</gene>